<feature type="compositionally biased region" description="Low complexity" evidence="1">
    <location>
        <begin position="22"/>
        <end position="37"/>
    </location>
</feature>
<evidence type="ECO:0000313" key="3">
    <source>
        <dbReference type="Proteomes" id="UP001148786"/>
    </source>
</evidence>
<comment type="caution">
    <text evidence="2">The sequence shown here is derived from an EMBL/GenBank/DDBJ whole genome shotgun (WGS) entry which is preliminary data.</text>
</comment>
<proteinExistence type="predicted"/>
<dbReference type="EMBL" id="JANKHO010003445">
    <property type="protein sequence ID" value="KAJ3483502.1"/>
    <property type="molecule type" value="Genomic_DNA"/>
</dbReference>
<accession>A0A9W8JNU3</accession>
<feature type="compositionally biased region" description="Basic and acidic residues" evidence="1">
    <location>
        <begin position="98"/>
        <end position="122"/>
    </location>
</feature>
<evidence type="ECO:0000256" key="1">
    <source>
        <dbReference type="SAM" id="MobiDB-lite"/>
    </source>
</evidence>
<reference evidence="2" key="1">
    <citation type="submission" date="2022-07" db="EMBL/GenBank/DDBJ databases">
        <title>Genome Sequence of Agrocybe chaxingu.</title>
        <authorList>
            <person name="Buettner E."/>
        </authorList>
    </citation>
    <scope>NUCLEOTIDE SEQUENCE</scope>
    <source>
        <strain evidence="2">MP-N11</strain>
    </source>
</reference>
<keyword evidence="3" id="KW-1185">Reference proteome</keyword>
<protein>
    <submittedName>
        <fullName evidence="2">Uncharacterized protein</fullName>
    </submittedName>
</protein>
<evidence type="ECO:0000313" key="2">
    <source>
        <dbReference type="EMBL" id="KAJ3483502.1"/>
    </source>
</evidence>
<gene>
    <name evidence="2" type="ORF">NLJ89_g12059</name>
</gene>
<feature type="region of interest" description="Disordered" evidence="1">
    <location>
        <begin position="21"/>
        <end position="62"/>
    </location>
</feature>
<sequence length="165" mass="18719">MITYLARGDVCLLPSMQRSAMGSRFRGPSRGRPSSEPIRTARARRRAQNHPFVPPSTRLRARNTRPRRVGMCAASEYSPTLTLALVKTTPKTMQLKTSFKDANVENDEERHHEEGHHDDESRSTQQSRSTTDWMPTRSWVSFSIVRRLDSCPIPLLPTTSSASRL</sequence>
<feature type="region of interest" description="Disordered" evidence="1">
    <location>
        <begin position="96"/>
        <end position="132"/>
    </location>
</feature>
<organism evidence="2 3">
    <name type="scientific">Agrocybe chaxingu</name>
    <dbReference type="NCBI Taxonomy" id="84603"/>
    <lineage>
        <taxon>Eukaryota</taxon>
        <taxon>Fungi</taxon>
        <taxon>Dikarya</taxon>
        <taxon>Basidiomycota</taxon>
        <taxon>Agaricomycotina</taxon>
        <taxon>Agaricomycetes</taxon>
        <taxon>Agaricomycetidae</taxon>
        <taxon>Agaricales</taxon>
        <taxon>Agaricineae</taxon>
        <taxon>Strophariaceae</taxon>
        <taxon>Agrocybe</taxon>
    </lineage>
</organism>
<dbReference type="Proteomes" id="UP001148786">
    <property type="component" value="Unassembled WGS sequence"/>
</dbReference>
<dbReference type="AlphaFoldDB" id="A0A9W8JNU3"/>
<name>A0A9W8JNU3_9AGAR</name>